<dbReference type="InterPro" id="IPR029066">
    <property type="entry name" value="PLP-binding_barrel"/>
</dbReference>
<dbReference type="NCBIfam" id="TIGR00492">
    <property type="entry name" value="alr"/>
    <property type="match status" value="1"/>
</dbReference>
<dbReference type="InterPro" id="IPR009006">
    <property type="entry name" value="Ala_racemase/Decarboxylase_C"/>
</dbReference>
<gene>
    <name evidence="6" type="primary">alr</name>
    <name evidence="6" type="ORF">SHK19_17545</name>
</gene>
<dbReference type="Pfam" id="PF00842">
    <property type="entry name" value="Ala_racemase_C"/>
    <property type="match status" value="1"/>
</dbReference>
<dbReference type="Gene3D" id="2.40.37.10">
    <property type="entry name" value="Lyase, Ornithine Decarboxylase, Chain A, domain 1"/>
    <property type="match status" value="1"/>
</dbReference>
<dbReference type="SUPFAM" id="SSF50621">
    <property type="entry name" value="Alanine racemase C-terminal domain-like"/>
    <property type="match status" value="1"/>
</dbReference>
<keyword evidence="3 4" id="KW-0413">Isomerase</keyword>
<comment type="pathway">
    <text evidence="4">Amino-acid biosynthesis; D-alanine biosynthesis; D-alanine from L-alanine: step 1/1.</text>
</comment>
<dbReference type="InterPro" id="IPR000821">
    <property type="entry name" value="Ala_racemase"/>
</dbReference>
<comment type="cofactor">
    <cofactor evidence="1 4">
        <name>pyridoxal 5'-phosphate</name>
        <dbReference type="ChEBI" id="CHEBI:597326"/>
    </cofactor>
</comment>
<dbReference type="InterPro" id="IPR001608">
    <property type="entry name" value="Ala_racemase_N"/>
</dbReference>
<dbReference type="Proteomes" id="UP001327225">
    <property type="component" value="Chromosome"/>
</dbReference>
<evidence type="ECO:0000256" key="2">
    <source>
        <dbReference type="ARBA" id="ARBA00022898"/>
    </source>
</evidence>
<dbReference type="EC" id="5.1.1.1" evidence="4"/>
<evidence type="ECO:0000313" key="7">
    <source>
        <dbReference type="Proteomes" id="UP001327225"/>
    </source>
</evidence>
<dbReference type="InterPro" id="IPR011079">
    <property type="entry name" value="Ala_racemase_C"/>
</dbReference>
<dbReference type="RefSeq" id="WP_322937013.1">
    <property type="nucleotide sequence ID" value="NZ_CP141059.1"/>
</dbReference>
<comment type="similarity">
    <text evidence="4">Belongs to the alanine racemase family.</text>
</comment>
<dbReference type="PANTHER" id="PTHR30511:SF0">
    <property type="entry name" value="ALANINE RACEMASE, CATABOLIC-RELATED"/>
    <property type="match status" value="1"/>
</dbReference>
<dbReference type="InterPro" id="IPR020622">
    <property type="entry name" value="Ala_racemase_pyridoxalP-BS"/>
</dbReference>
<evidence type="ECO:0000256" key="4">
    <source>
        <dbReference type="HAMAP-Rule" id="MF_01201"/>
    </source>
</evidence>
<name>A0ABZ0ZNG2_9ACTN</name>
<dbReference type="PANTHER" id="PTHR30511">
    <property type="entry name" value="ALANINE RACEMASE"/>
    <property type="match status" value="1"/>
</dbReference>
<sequence length="394" mass="41330">MSDQPADLVDGPLAEIVVDLAAIRNNVRVLRGLVGVPLIAVVKADGYGHGMVEAAHAAREGGAEWIAVATVDEALRLRAAGYGGPLLCWLMLPGTNLERPVAEGIDVTAYTGAELDAIAAAAEAAGRRARVQLKVDTGLNRGGAPRATWADLFARAREGERDGSWKVTGLWSHFACSDEPAHPANDRQEQAFRAAVALAEDGGLRPELLHLANSAGAVLRPSSRFDAVRCGISIYGLDPAPGSTPDLGLVPAMTVRTRLGLVKDLVPGDGVSYGHRWVADRPTTVGLVPLGYGDGVPRHAFRPGGPGNPDNTAEVAVGGKRRPIRGSVCMDQFMVDLGGDPAAAGDEVVLFGAGPDVPTAQDWAEACGTISYEIVTRIGGRMTRTYVDSEERRS</sequence>
<comment type="function">
    <text evidence="4">Catalyzes the interconversion of L-alanine and D-alanine. May also act on other amino acids.</text>
</comment>
<evidence type="ECO:0000256" key="3">
    <source>
        <dbReference type="ARBA" id="ARBA00023235"/>
    </source>
</evidence>
<dbReference type="SMART" id="SM01005">
    <property type="entry name" value="Ala_racemase_C"/>
    <property type="match status" value="1"/>
</dbReference>
<organism evidence="6 7">
    <name type="scientific">Nocardioides bizhenqiangii</name>
    <dbReference type="NCBI Taxonomy" id="3095076"/>
    <lineage>
        <taxon>Bacteria</taxon>
        <taxon>Bacillati</taxon>
        <taxon>Actinomycetota</taxon>
        <taxon>Actinomycetes</taxon>
        <taxon>Propionibacteriales</taxon>
        <taxon>Nocardioidaceae</taxon>
        <taxon>Nocardioides</taxon>
    </lineage>
</organism>
<feature type="modified residue" description="N6-(pyridoxal phosphate)lysine" evidence="4">
    <location>
        <position position="43"/>
    </location>
</feature>
<keyword evidence="7" id="KW-1185">Reference proteome</keyword>
<accession>A0ABZ0ZNG2</accession>
<feature type="domain" description="Alanine racemase C-terminal" evidence="5">
    <location>
        <begin position="252"/>
        <end position="387"/>
    </location>
</feature>
<dbReference type="EMBL" id="CP141059">
    <property type="protein sequence ID" value="WQQ25758.1"/>
    <property type="molecule type" value="Genomic_DNA"/>
</dbReference>
<reference evidence="7" key="1">
    <citation type="submission" date="2023-12" db="EMBL/GenBank/DDBJ databases">
        <title>Novel species in genus Nocardioides.</title>
        <authorList>
            <person name="Zhou H."/>
        </authorList>
    </citation>
    <scope>NUCLEOTIDE SEQUENCE [LARGE SCALE GENOMIC DNA]</scope>
    <source>
        <strain evidence="7">HM61</strain>
    </source>
</reference>
<dbReference type="GO" id="GO:0008784">
    <property type="term" value="F:alanine racemase activity"/>
    <property type="evidence" value="ECO:0007669"/>
    <property type="project" value="UniProtKB-EC"/>
</dbReference>
<feature type="binding site" evidence="4">
    <location>
        <position position="330"/>
    </location>
    <ligand>
        <name>substrate</name>
    </ligand>
</feature>
<dbReference type="SUPFAM" id="SSF51419">
    <property type="entry name" value="PLP-binding barrel"/>
    <property type="match status" value="1"/>
</dbReference>
<evidence type="ECO:0000313" key="6">
    <source>
        <dbReference type="EMBL" id="WQQ25758.1"/>
    </source>
</evidence>
<feature type="binding site" evidence="4">
    <location>
        <position position="141"/>
    </location>
    <ligand>
        <name>substrate</name>
    </ligand>
</feature>
<dbReference type="Pfam" id="PF01168">
    <property type="entry name" value="Ala_racemase_N"/>
    <property type="match status" value="1"/>
</dbReference>
<dbReference type="PRINTS" id="PR00992">
    <property type="entry name" value="ALARACEMASE"/>
</dbReference>
<keyword evidence="2 4" id="KW-0663">Pyridoxal phosphate</keyword>
<dbReference type="PROSITE" id="PS00395">
    <property type="entry name" value="ALANINE_RACEMASE"/>
    <property type="match status" value="1"/>
</dbReference>
<dbReference type="CDD" id="cd00430">
    <property type="entry name" value="PLPDE_III_AR"/>
    <property type="match status" value="1"/>
</dbReference>
<evidence type="ECO:0000256" key="1">
    <source>
        <dbReference type="ARBA" id="ARBA00001933"/>
    </source>
</evidence>
<feature type="active site" description="Proton acceptor; specific for L-alanine" evidence="4">
    <location>
        <position position="273"/>
    </location>
</feature>
<feature type="active site" description="Proton acceptor; specific for D-alanine" evidence="4">
    <location>
        <position position="43"/>
    </location>
</feature>
<comment type="catalytic activity">
    <reaction evidence="4">
        <text>L-alanine = D-alanine</text>
        <dbReference type="Rhea" id="RHEA:20249"/>
        <dbReference type="ChEBI" id="CHEBI:57416"/>
        <dbReference type="ChEBI" id="CHEBI:57972"/>
        <dbReference type="EC" id="5.1.1.1"/>
    </reaction>
</comment>
<dbReference type="Gene3D" id="3.20.20.10">
    <property type="entry name" value="Alanine racemase"/>
    <property type="match status" value="1"/>
</dbReference>
<evidence type="ECO:0000259" key="5">
    <source>
        <dbReference type="SMART" id="SM01005"/>
    </source>
</evidence>
<dbReference type="HAMAP" id="MF_01201">
    <property type="entry name" value="Ala_racemase"/>
    <property type="match status" value="1"/>
</dbReference>
<protein>
    <recommendedName>
        <fullName evidence="4">Alanine racemase</fullName>
        <ecNumber evidence="4">5.1.1.1</ecNumber>
    </recommendedName>
</protein>
<proteinExistence type="inferred from homology"/>